<keyword evidence="3" id="KW-1185">Reference proteome</keyword>
<name>A0AAP0LUG2_9ROSI</name>
<sequence>MFKFYLQLSGLISSLEAAGYIITDDDLAMHLVTGLNGDYEVAAIYISGNLANMTWNEVLPYYCFMKAEMSLGMLEAKSNFAANHAKS</sequence>
<accession>A0AAP0LUG2</accession>
<evidence type="ECO:0000313" key="2">
    <source>
        <dbReference type="EMBL" id="KAK9187627.1"/>
    </source>
</evidence>
<protein>
    <submittedName>
        <fullName evidence="2">Uncharacterized protein</fullName>
    </submittedName>
</protein>
<organism evidence="2 3">
    <name type="scientific">Citrus x changshan-huyou</name>
    <dbReference type="NCBI Taxonomy" id="2935761"/>
    <lineage>
        <taxon>Eukaryota</taxon>
        <taxon>Viridiplantae</taxon>
        <taxon>Streptophyta</taxon>
        <taxon>Embryophyta</taxon>
        <taxon>Tracheophyta</taxon>
        <taxon>Spermatophyta</taxon>
        <taxon>Magnoliopsida</taxon>
        <taxon>eudicotyledons</taxon>
        <taxon>Gunneridae</taxon>
        <taxon>Pentapetalae</taxon>
        <taxon>rosids</taxon>
        <taxon>malvids</taxon>
        <taxon>Sapindales</taxon>
        <taxon>Rutaceae</taxon>
        <taxon>Aurantioideae</taxon>
        <taxon>Citrus</taxon>
    </lineage>
</organism>
<evidence type="ECO:0000313" key="3">
    <source>
        <dbReference type="Proteomes" id="UP001428341"/>
    </source>
</evidence>
<feature type="signal peptide" evidence="1">
    <location>
        <begin position="1"/>
        <end position="17"/>
    </location>
</feature>
<comment type="caution">
    <text evidence="2">The sequence shown here is derived from an EMBL/GenBank/DDBJ whole genome shotgun (WGS) entry which is preliminary data.</text>
</comment>
<evidence type="ECO:0000256" key="1">
    <source>
        <dbReference type="SAM" id="SignalP"/>
    </source>
</evidence>
<dbReference type="Proteomes" id="UP001428341">
    <property type="component" value="Unassembled WGS sequence"/>
</dbReference>
<proteinExistence type="predicted"/>
<gene>
    <name evidence="2" type="ORF">WN944_019025</name>
</gene>
<keyword evidence="1" id="KW-0732">Signal</keyword>
<reference evidence="2 3" key="1">
    <citation type="submission" date="2024-05" db="EMBL/GenBank/DDBJ databases">
        <title>Haplotype-resolved chromosome-level genome assembly of Huyou (Citrus changshanensis).</title>
        <authorList>
            <person name="Miao C."/>
            <person name="Chen W."/>
            <person name="Wu Y."/>
            <person name="Wang L."/>
            <person name="Zhao S."/>
            <person name="Grierson D."/>
            <person name="Xu C."/>
            <person name="Chen K."/>
        </authorList>
    </citation>
    <scope>NUCLEOTIDE SEQUENCE [LARGE SCALE GENOMIC DNA]</scope>
    <source>
        <strain evidence="2">01-14</strain>
        <tissue evidence="2">Leaf</tissue>
    </source>
</reference>
<feature type="chain" id="PRO_5042847711" evidence="1">
    <location>
        <begin position="18"/>
        <end position="87"/>
    </location>
</feature>
<dbReference type="AlphaFoldDB" id="A0AAP0LUG2"/>
<dbReference type="EMBL" id="JBCGBO010000007">
    <property type="protein sequence ID" value="KAK9187627.1"/>
    <property type="molecule type" value="Genomic_DNA"/>
</dbReference>